<dbReference type="Pfam" id="PF00072">
    <property type="entry name" value="Response_reg"/>
    <property type="match status" value="1"/>
</dbReference>
<dbReference type="SMART" id="SM00342">
    <property type="entry name" value="HTH_ARAC"/>
    <property type="match status" value="1"/>
</dbReference>
<dbReference type="PROSITE" id="PS01124">
    <property type="entry name" value="HTH_ARAC_FAMILY_2"/>
    <property type="match status" value="1"/>
</dbReference>
<sequence>MIQLLIVDDERNIRQGLQVMIEREFPNHYECIHARQGQEALDKVMQMSIDIVITDIRMPVMDGVQFLEQMRGLDRSIVATQPYVIVLSGYDDFEYAKAAIRYQVSEYLLKPIRREDLFDALHRLEEELEKRDLVSLRLAEVEQYHLQKDQERLQRLLYTSENDLTLLSEVAEGLVLPEHYLVCVFQYKNKEGTSISREELGVLVSRLCSSSSIQYVAQLYDREDRLVWMIPTTEVHALEQLAELAAQREVEGLLIGVSKQGSLLQHIPHYYDQACQALNYGFLHPGVYLIRYSLIQQTFSTWSVPEEEIRLLGNTLGSDRDPEIEQRLYQIFRIHELIYLPLAYIEQVAQQINEQVLDEIFRHYGEASVEVLRLYRRVGNLNHYRYFQDYFHDLENVLICLDDYIRQLRLIHTQPQHLKEAVQFIHAHYDRPLNMAIVSNHVSLNYSYFSEAFKAYTGESFVVYLKKVRIAKAKLLLIESSCRLNEISQQVGFESSRHFSKVFRELEGITPQEYRSKMNLRSLI</sequence>
<evidence type="ECO:0000259" key="9">
    <source>
        <dbReference type="PROSITE" id="PS01124"/>
    </source>
</evidence>
<dbReference type="Gene3D" id="3.40.50.2300">
    <property type="match status" value="1"/>
</dbReference>
<dbReference type="Proteomes" id="UP000094578">
    <property type="component" value="Unassembled WGS sequence"/>
</dbReference>
<feature type="domain" description="HTH araC/xylS-type" evidence="9">
    <location>
        <begin position="419"/>
        <end position="517"/>
    </location>
</feature>
<feature type="domain" description="Response regulatory" evidence="10">
    <location>
        <begin position="3"/>
        <end position="125"/>
    </location>
</feature>
<evidence type="ECO:0000313" key="12">
    <source>
        <dbReference type="Proteomes" id="UP000094578"/>
    </source>
</evidence>
<dbReference type="InterPro" id="IPR011006">
    <property type="entry name" value="CheY-like_superfamily"/>
</dbReference>
<evidence type="ECO:0000256" key="6">
    <source>
        <dbReference type="ARBA" id="ARBA00023125"/>
    </source>
</evidence>
<keyword evidence="6" id="KW-0238">DNA-binding</keyword>
<keyword evidence="2" id="KW-0963">Cytoplasm</keyword>
<evidence type="ECO:0000256" key="3">
    <source>
        <dbReference type="ARBA" id="ARBA00022553"/>
    </source>
</evidence>
<accession>A0A1E3L5W6</accession>
<proteinExistence type="predicted"/>
<keyword evidence="12" id="KW-1185">Reference proteome</keyword>
<dbReference type="CDD" id="cd17536">
    <property type="entry name" value="REC_YesN-like"/>
    <property type="match status" value="1"/>
</dbReference>
<comment type="caution">
    <text evidence="11">The sequence shown here is derived from an EMBL/GenBank/DDBJ whole genome shotgun (WGS) entry which is preliminary data.</text>
</comment>
<gene>
    <name evidence="11" type="ORF">PTI45_01167</name>
</gene>
<dbReference type="InterPro" id="IPR020449">
    <property type="entry name" value="Tscrpt_reg_AraC-type_HTH"/>
</dbReference>
<keyword evidence="7" id="KW-0804">Transcription</keyword>
<dbReference type="PANTHER" id="PTHR42713">
    <property type="entry name" value="HISTIDINE KINASE-RELATED"/>
    <property type="match status" value="1"/>
</dbReference>
<dbReference type="InterPro" id="IPR009057">
    <property type="entry name" value="Homeodomain-like_sf"/>
</dbReference>
<keyword evidence="3 8" id="KW-0597">Phosphoprotein</keyword>
<dbReference type="InterPro" id="IPR018062">
    <property type="entry name" value="HTH_AraC-typ_CS"/>
</dbReference>
<dbReference type="GO" id="GO:0005737">
    <property type="term" value="C:cytoplasm"/>
    <property type="evidence" value="ECO:0007669"/>
    <property type="project" value="UniProtKB-SubCell"/>
</dbReference>
<dbReference type="EMBL" id="MDER01000031">
    <property type="protein sequence ID" value="ODP29158.1"/>
    <property type="molecule type" value="Genomic_DNA"/>
</dbReference>
<dbReference type="SUPFAM" id="SSF52172">
    <property type="entry name" value="CheY-like"/>
    <property type="match status" value="1"/>
</dbReference>
<dbReference type="PROSITE" id="PS50110">
    <property type="entry name" value="RESPONSE_REGULATORY"/>
    <property type="match status" value="1"/>
</dbReference>
<keyword evidence="4" id="KW-0902">Two-component regulatory system</keyword>
<comment type="subcellular location">
    <subcellularLocation>
        <location evidence="1">Cytoplasm</location>
    </subcellularLocation>
</comment>
<evidence type="ECO:0000256" key="4">
    <source>
        <dbReference type="ARBA" id="ARBA00023012"/>
    </source>
</evidence>
<dbReference type="GO" id="GO:0043565">
    <property type="term" value="F:sequence-specific DNA binding"/>
    <property type="evidence" value="ECO:0007669"/>
    <property type="project" value="InterPro"/>
</dbReference>
<evidence type="ECO:0000256" key="1">
    <source>
        <dbReference type="ARBA" id="ARBA00004496"/>
    </source>
</evidence>
<dbReference type="Pfam" id="PF12833">
    <property type="entry name" value="HTH_18"/>
    <property type="match status" value="1"/>
</dbReference>
<dbReference type="AlphaFoldDB" id="A0A1E3L5W6"/>
<dbReference type="Gene3D" id="1.10.10.60">
    <property type="entry name" value="Homeodomain-like"/>
    <property type="match status" value="2"/>
</dbReference>
<dbReference type="PRINTS" id="PR00032">
    <property type="entry name" value="HTHARAC"/>
</dbReference>
<dbReference type="InterPro" id="IPR051552">
    <property type="entry name" value="HptR"/>
</dbReference>
<dbReference type="InterPro" id="IPR041522">
    <property type="entry name" value="CdaR_GGDEF"/>
</dbReference>
<name>A0A1E3L5W6_9BACL</name>
<organism evidence="11 12">
    <name type="scientific">Paenibacillus nuruki</name>
    <dbReference type="NCBI Taxonomy" id="1886670"/>
    <lineage>
        <taxon>Bacteria</taxon>
        <taxon>Bacillati</taxon>
        <taxon>Bacillota</taxon>
        <taxon>Bacilli</taxon>
        <taxon>Bacillales</taxon>
        <taxon>Paenibacillaceae</taxon>
        <taxon>Paenibacillus</taxon>
    </lineage>
</organism>
<dbReference type="RefSeq" id="WP_069326620.1">
    <property type="nucleotide sequence ID" value="NZ_MDER01000031.1"/>
</dbReference>
<dbReference type="PROSITE" id="PS00041">
    <property type="entry name" value="HTH_ARAC_FAMILY_1"/>
    <property type="match status" value="1"/>
</dbReference>
<evidence type="ECO:0000256" key="8">
    <source>
        <dbReference type="PROSITE-ProRule" id="PRU00169"/>
    </source>
</evidence>
<keyword evidence="5" id="KW-0805">Transcription regulation</keyword>
<evidence type="ECO:0000256" key="5">
    <source>
        <dbReference type="ARBA" id="ARBA00023015"/>
    </source>
</evidence>
<protein>
    <submittedName>
        <fullName evidence="11">Putative response regulatory protein</fullName>
    </submittedName>
</protein>
<evidence type="ECO:0000256" key="2">
    <source>
        <dbReference type="ARBA" id="ARBA00022490"/>
    </source>
</evidence>
<evidence type="ECO:0000259" key="10">
    <source>
        <dbReference type="PROSITE" id="PS50110"/>
    </source>
</evidence>
<dbReference type="PANTHER" id="PTHR42713:SF3">
    <property type="entry name" value="TRANSCRIPTIONAL REGULATORY PROTEIN HPTR"/>
    <property type="match status" value="1"/>
</dbReference>
<dbReference type="GO" id="GO:0000160">
    <property type="term" value="P:phosphorelay signal transduction system"/>
    <property type="evidence" value="ECO:0007669"/>
    <property type="project" value="UniProtKB-KW"/>
</dbReference>
<dbReference type="PATRIC" id="fig|1886670.3.peg.1191"/>
<reference evidence="11 12" key="1">
    <citation type="submission" date="2016-08" db="EMBL/GenBank/DDBJ databases">
        <title>Genome sequencing of Paenibacillus sp. TI45-13ar, isolated from Korean traditional nuruk.</title>
        <authorList>
            <person name="Kim S.-J."/>
        </authorList>
    </citation>
    <scope>NUCLEOTIDE SEQUENCE [LARGE SCALE GENOMIC DNA]</scope>
    <source>
        <strain evidence="11 12">TI45-13ar</strain>
    </source>
</reference>
<dbReference type="InterPro" id="IPR001789">
    <property type="entry name" value="Sig_transdc_resp-reg_receiver"/>
</dbReference>
<dbReference type="SUPFAM" id="SSF46689">
    <property type="entry name" value="Homeodomain-like"/>
    <property type="match status" value="2"/>
</dbReference>
<dbReference type="InterPro" id="IPR018060">
    <property type="entry name" value="HTH_AraC"/>
</dbReference>
<dbReference type="STRING" id="1886670.PTI45_01167"/>
<feature type="modified residue" description="4-aspartylphosphate" evidence="8">
    <location>
        <position position="55"/>
    </location>
</feature>
<dbReference type="SMART" id="SM00448">
    <property type="entry name" value="REC"/>
    <property type="match status" value="1"/>
</dbReference>
<dbReference type="Pfam" id="PF17853">
    <property type="entry name" value="GGDEF_2"/>
    <property type="match status" value="1"/>
</dbReference>
<dbReference type="GO" id="GO:0003700">
    <property type="term" value="F:DNA-binding transcription factor activity"/>
    <property type="evidence" value="ECO:0007669"/>
    <property type="project" value="InterPro"/>
</dbReference>
<evidence type="ECO:0000313" key="11">
    <source>
        <dbReference type="EMBL" id="ODP29158.1"/>
    </source>
</evidence>
<evidence type="ECO:0000256" key="7">
    <source>
        <dbReference type="ARBA" id="ARBA00023163"/>
    </source>
</evidence>